<feature type="compositionally biased region" description="Low complexity" evidence="9">
    <location>
        <begin position="236"/>
        <end position="263"/>
    </location>
</feature>
<keyword evidence="8" id="KW-0539">Nucleus</keyword>
<dbReference type="InterPro" id="IPR019310">
    <property type="entry name" value="Efg1"/>
</dbReference>
<comment type="similarity">
    <text evidence="3">Belongs to the EFG1 family.</text>
</comment>
<comment type="caution">
    <text evidence="10">The sequence shown here is derived from an EMBL/GenBank/DDBJ whole genome shotgun (WGS) entry which is preliminary data.</text>
</comment>
<gene>
    <name evidence="10" type="ORF">B0T24DRAFT_155271</name>
</gene>
<protein>
    <recommendedName>
        <fullName evidence="4">rRNA-processing protein EFG1</fullName>
    </recommendedName>
    <alternativeName>
        <fullName evidence="5">rRNA-processing protein efg1</fullName>
    </alternativeName>
</protein>
<evidence type="ECO:0000256" key="3">
    <source>
        <dbReference type="ARBA" id="ARBA00006916"/>
    </source>
</evidence>
<proteinExistence type="inferred from homology"/>
<evidence type="ECO:0000256" key="5">
    <source>
        <dbReference type="ARBA" id="ARBA00019827"/>
    </source>
</evidence>
<dbReference type="GO" id="GO:0005730">
    <property type="term" value="C:nucleolus"/>
    <property type="evidence" value="ECO:0007669"/>
    <property type="project" value="UniProtKB-SubCell"/>
</dbReference>
<evidence type="ECO:0000256" key="4">
    <source>
        <dbReference type="ARBA" id="ARBA00018689"/>
    </source>
</evidence>
<evidence type="ECO:0000313" key="10">
    <source>
        <dbReference type="EMBL" id="KAK3379417.1"/>
    </source>
</evidence>
<feature type="compositionally biased region" description="Basic and acidic residues" evidence="9">
    <location>
        <begin position="280"/>
        <end position="289"/>
    </location>
</feature>
<name>A0AAE0KNH0_9PEZI</name>
<dbReference type="Proteomes" id="UP001287356">
    <property type="component" value="Unassembled WGS sequence"/>
</dbReference>
<evidence type="ECO:0000256" key="7">
    <source>
        <dbReference type="ARBA" id="ARBA00023054"/>
    </source>
</evidence>
<keyword evidence="7" id="KW-0175">Coiled coil</keyword>
<evidence type="ECO:0000256" key="8">
    <source>
        <dbReference type="ARBA" id="ARBA00023242"/>
    </source>
</evidence>
<evidence type="ECO:0000313" key="11">
    <source>
        <dbReference type="Proteomes" id="UP001287356"/>
    </source>
</evidence>
<evidence type="ECO:0000256" key="1">
    <source>
        <dbReference type="ARBA" id="ARBA00002773"/>
    </source>
</evidence>
<dbReference type="AlphaFoldDB" id="A0AAE0KNH0"/>
<dbReference type="EMBL" id="JAULSN010000002">
    <property type="protein sequence ID" value="KAK3379417.1"/>
    <property type="molecule type" value="Genomic_DNA"/>
</dbReference>
<dbReference type="InterPro" id="IPR050786">
    <property type="entry name" value="EFG1_rRNA-proc"/>
</dbReference>
<comment type="subcellular location">
    <subcellularLocation>
        <location evidence="2">Nucleus</location>
        <location evidence="2">Nucleolus</location>
    </subcellularLocation>
</comment>
<comment type="function">
    <text evidence="1">Involved in rRNA processing.</text>
</comment>
<reference evidence="10" key="1">
    <citation type="journal article" date="2023" name="Mol. Phylogenet. Evol.">
        <title>Genome-scale phylogeny and comparative genomics of the fungal order Sordariales.</title>
        <authorList>
            <person name="Hensen N."/>
            <person name="Bonometti L."/>
            <person name="Westerberg I."/>
            <person name="Brannstrom I.O."/>
            <person name="Guillou S."/>
            <person name="Cros-Aarteil S."/>
            <person name="Calhoun S."/>
            <person name="Haridas S."/>
            <person name="Kuo A."/>
            <person name="Mondo S."/>
            <person name="Pangilinan J."/>
            <person name="Riley R."/>
            <person name="LaButti K."/>
            <person name="Andreopoulos B."/>
            <person name="Lipzen A."/>
            <person name="Chen C."/>
            <person name="Yan M."/>
            <person name="Daum C."/>
            <person name="Ng V."/>
            <person name="Clum A."/>
            <person name="Steindorff A."/>
            <person name="Ohm R.A."/>
            <person name="Martin F."/>
            <person name="Silar P."/>
            <person name="Natvig D.O."/>
            <person name="Lalanne C."/>
            <person name="Gautier V."/>
            <person name="Ament-Velasquez S.L."/>
            <person name="Kruys A."/>
            <person name="Hutchinson M.I."/>
            <person name="Powell A.J."/>
            <person name="Barry K."/>
            <person name="Miller A.N."/>
            <person name="Grigoriev I.V."/>
            <person name="Debuchy R."/>
            <person name="Gladieux P."/>
            <person name="Hiltunen Thoren M."/>
            <person name="Johannesson H."/>
        </authorList>
    </citation>
    <scope>NUCLEOTIDE SEQUENCE</scope>
    <source>
        <strain evidence="10">CBS 958.72</strain>
    </source>
</reference>
<feature type="compositionally biased region" description="Gly residues" evidence="9">
    <location>
        <begin position="292"/>
        <end position="309"/>
    </location>
</feature>
<feature type="region of interest" description="Disordered" evidence="9">
    <location>
        <begin position="211"/>
        <end position="309"/>
    </location>
</feature>
<feature type="compositionally biased region" description="Polar residues" evidence="9">
    <location>
        <begin position="1"/>
        <end position="11"/>
    </location>
</feature>
<feature type="compositionally biased region" description="Basic and acidic residues" evidence="9">
    <location>
        <begin position="211"/>
        <end position="227"/>
    </location>
</feature>
<keyword evidence="6" id="KW-0698">rRNA processing</keyword>
<dbReference type="GO" id="GO:0000462">
    <property type="term" value="P:maturation of SSU-rRNA from tricistronic rRNA transcript (SSU-rRNA, 5.8S rRNA, LSU-rRNA)"/>
    <property type="evidence" value="ECO:0007669"/>
    <property type="project" value="TreeGrafter"/>
</dbReference>
<dbReference type="PANTHER" id="PTHR33911:SF1">
    <property type="entry name" value="RRNA-PROCESSING PROTEIN EFG1"/>
    <property type="match status" value="1"/>
</dbReference>
<feature type="region of interest" description="Disordered" evidence="9">
    <location>
        <begin position="1"/>
        <end position="60"/>
    </location>
</feature>
<organism evidence="10 11">
    <name type="scientific">Lasiosphaeria ovina</name>
    <dbReference type="NCBI Taxonomy" id="92902"/>
    <lineage>
        <taxon>Eukaryota</taxon>
        <taxon>Fungi</taxon>
        <taxon>Dikarya</taxon>
        <taxon>Ascomycota</taxon>
        <taxon>Pezizomycotina</taxon>
        <taxon>Sordariomycetes</taxon>
        <taxon>Sordariomycetidae</taxon>
        <taxon>Sordariales</taxon>
        <taxon>Lasiosphaeriaceae</taxon>
        <taxon>Lasiosphaeria</taxon>
    </lineage>
</organism>
<evidence type="ECO:0000256" key="6">
    <source>
        <dbReference type="ARBA" id="ARBA00022552"/>
    </source>
</evidence>
<evidence type="ECO:0000256" key="9">
    <source>
        <dbReference type="SAM" id="MobiDB-lite"/>
    </source>
</evidence>
<reference evidence="10" key="2">
    <citation type="submission" date="2023-06" db="EMBL/GenBank/DDBJ databases">
        <authorList>
            <consortium name="Lawrence Berkeley National Laboratory"/>
            <person name="Haridas S."/>
            <person name="Hensen N."/>
            <person name="Bonometti L."/>
            <person name="Westerberg I."/>
            <person name="Brannstrom I.O."/>
            <person name="Guillou S."/>
            <person name="Cros-Aarteil S."/>
            <person name="Calhoun S."/>
            <person name="Kuo A."/>
            <person name="Mondo S."/>
            <person name="Pangilinan J."/>
            <person name="Riley R."/>
            <person name="Labutti K."/>
            <person name="Andreopoulos B."/>
            <person name="Lipzen A."/>
            <person name="Chen C."/>
            <person name="Yanf M."/>
            <person name="Daum C."/>
            <person name="Ng V."/>
            <person name="Clum A."/>
            <person name="Steindorff A."/>
            <person name="Ohm R."/>
            <person name="Martin F."/>
            <person name="Silar P."/>
            <person name="Natvig D."/>
            <person name="Lalanne C."/>
            <person name="Gautier V."/>
            <person name="Ament-Velasquez S.L."/>
            <person name="Kruys A."/>
            <person name="Hutchinson M.I."/>
            <person name="Powell A.J."/>
            <person name="Barry K."/>
            <person name="Miller A.N."/>
            <person name="Grigoriev I.V."/>
            <person name="Debuchy R."/>
            <person name="Gladieux P."/>
            <person name="Thoren M.H."/>
            <person name="Johannesson H."/>
        </authorList>
    </citation>
    <scope>NUCLEOTIDE SEQUENCE</scope>
    <source>
        <strain evidence="10">CBS 958.72</strain>
    </source>
</reference>
<dbReference type="GO" id="GO:0030688">
    <property type="term" value="C:preribosome, small subunit precursor"/>
    <property type="evidence" value="ECO:0007669"/>
    <property type="project" value="TreeGrafter"/>
</dbReference>
<keyword evidence="11" id="KW-1185">Reference proteome</keyword>
<accession>A0AAE0KNH0</accession>
<dbReference type="Pfam" id="PF10153">
    <property type="entry name" value="Efg1"/>
    <property type="match status" value="1"/>
</dbReference>
<sequence length="309" mass="34455">MDRSFAKNNEPSIHPSRLGTKRSHAESEESGSAFPKNGDRSRPGPPKHHAKRAKVVDDNMSSIKKRARAIERLFARDASNIPADVQKDLERELAAHKQRIAEDRERKHRSQMIGKYHMVRFFERQKATRLAKQLRRKLTQTEDPDEIAKLKAHLHIAEVDVDYAIYYPFLERYLSLYAAPAAEAKDDEKPTAVHALDTPRPPMWYEIEKTRGHGKAALEKVQNRRSEQYAPPKPSSRPSKAVSAVKKQQQPAAGAAGAGSSSARKAIGPDTSAMNRRERRAAMRNDKASGKAAGGDDSGSEGGGFFEED</sequence>
<evidence type="ECO:0000256" key="2">
    <source>
        <dbReference type="ARBA" id="ARBA00004604"/>
    </source>
</evidence>
<dbReference type="PANTHER" id="PTHR33911">
    <property type="entry name" value="RRNA-PROCESSING PROTEIN EFG1"/>
    <property type="match status" value="1"/>
</dbReference>